<accession>M3FQV1</accession>
<organism evidence="2 3">
    <name type="scientific">Streptomyces bottropensis ATCC 25435</name>
    <dbReference type="NCBI Taxonomy" id="1054862"/>
    <lineage>
        <taxon>Bacteria</taxon>
        <taxon>Bacillati</taxon>
        <taxon>Actinomycetota</taxon>
        <taxon>Actinomycetes</taxon>
        <taxon>Kitasatosporales</taxon>
        <taxon>Streptomycetaceae</taxon>
        <taxon>Streptomyces</taxon>
    </lineage>
</organism>
<dbReference type="Proteomes" id="UP000030760">
    <property type="component" value="Unassembled WGS sequence"/>
</dbReference>
<proteinExistence type="predicted"/>
<dbReference type="AlphaFoldDB" id="M3FQV1"/>
<reference evidence="3" key="1">
    <citation type="journal article" date="2013" name="Genome Announc.">
        <title>Draft Genome Sequence of Streptomyces bottropensis ATCC 25435, a Bottromycin-Producing Actinomycete.</title>
        <authorList>
            <person name="Zhang H."/>
            <person name="Zhou W."/>
            <person name="Zhuang Y."/>
            <person name="Liang X."/>
            <person name="Liu T."/>
        </authorList>
    </citation>
    <scope>NUCLEOTIDE SEQUENCE [LARGE SCALE GENOMIC DNA]</scope>
    <source>
        <strain evidence="3">ATCC 25435</strain>
    </source>
</reference>
<evidence type="ECO:0000313" key="3">
    <source>
        <dbReference type="Proteomes" id="UP000030760"/>
    </source>
</evidence>
<feature type="region of interest" description="Disordered" evidence="1">
    <location>
        <begin position="1"/>
        <end position="45"/>
    </location>
</feature>
<gene>
    <name evidence="2" type="ORF">SBD_2643</name>
</gene>
<sequence length="223" mass="23575">MVPLGRAGRGTLAVSGIGPVEPGEGTWDGSEADAAGVPDPPRGGAQAYARHRRAVLTVATALALLTGGGYLYATRPEPAPPPEPAAPPYPSQAVGVSYLGRVTQPAGSPRTRFGFEVELRVLSGPPVTVERMTQPYAGLTLRTDPRTPVRIGTDRPRRIVVTMRVTECRKAPENPGLPFLDVTLRNTRAIEAHSFMLGERYARDLSDALQVACSNDSASAPKG</sequence>
<dbReference type="EMBL" id="KB405067">
    <property type="protein sequence ID" value="EMF55330.1"/>
    <property type="molecule type" value="Genomic_DNA"/>
</dbReference>
<name>M3FQV1_9ACTN</name>
<evidence type="ECO:0008006" key="4">
    <source>
        <dbReference type="Google" id="ProtNLM"/>
    </source>
</evidence>
<evidence type="ECO:0000313" key="2">
    <source>
        <dbReference type="EMBL" id="EMF55330.1"/>
    </source>
</evidence>
<protein>
    <recommendedName>
        <fullName evidence="4">Tat pathway signal sequence domain protein</fullName>
    </recommendedName>
</protein>
<evidence type="ECO:0000256" key="1">
    <source>
        <dbReference type="SAM" id="MobiDB-lite"/>
    </source>
</evidence>